<dbReference type="PANTHER" id="PTHR30325">
    <property type="entry name" value="MEMBRANE COMPONENT OF ABC TRANSPORTER"/>
    <property type="match status" value="1"/>
</dbReference>
<dbReference type="GO" id="GO:0042884">
    <property type="term" value="P:microcin transport"/>
    <property type="evidence" value="ECO:0007669"/>
    <property type="project" value="TreeGrafter"/>
</dbReference>
<reference evidence="2 3" key="1">
    <citation type="journal article" date="2011" name="PLoS Pathog.">
        <title>Dynamic evolution of pathogenicity revealed by sequencing and comparative genomics of 19 Pseudomonas syringae isolates.</title>
        <authorList>
            <person name="Baltrus D.A."/>
            <person name="Nishimura M.T."/>
            <person name="Romanchuk A."/>
            <person name="Chang J.H."/>
            <person name="Mukhtar M.S."/>
            <person name="Cherkis K."/>
            <person name="Roach J."/>
            <person name="Grant S.R."/>
            <person name="Jones C.D."/>
            <person name="Dangl J.L."/>
        </authorList>
    </citation>
    <scope>NUCLEOTIDE SEQUENCE [LARGE SCALE GENOMIC DNA]</scope>
    <source>
        <strain evidence="2 3">1704B</strain>
    </source>
</reference>
<dbReference type="PANTHER" id="PTHR30325:SF0">
    <property type="entry name" value="INNER MEMBRANE ABC TRANSPORTER PERMEASE PROTEIN YEJE"/>
    <property type="match status" value="1"/>
</dbReference>
<name>F3GR87_PSESJ</name>
<comment type="caution">
    <text evidence="2">The sequence shown here is derived from an EMBL/GenBank/DDBJ whole genome shotgun (WGS) entry which is preliminary data.</text>
</comment>
<evidence type="ECO:0000313" key="2">
    <source>
        <dbReference type="EMBL" id="EGH49590.1"/>
    </source>
</evidence>
<gene>
    <name evidence="2" type="ORF">PSYPI_47286</name>
</gene>
<keyword evidence="1" id="KW-0472">Membrane</keyword>
<evidence type="ECO:0000313" key="3">
    <source>
        <dbReference type="Proteomes" id="UP000004986"/>
    </source>
</evidence>
<protein>
    <submittedName>
        <fullName evidence="2">Binding-protein dependent transport system inner membrane protein</fullName>
    </submittedName>
</protein>
<keyword evidence="3" id="KW-1185">Reference proteome</keyword>
<feature type="non-terminal residue" evidence="2">
    <location>
        <position position="42"/>
    </location>
</feature>
<keyword evidence="1" id="KW-0812">Transmembrane</keyword>
<dbReference type="EMBL" id="AEAI01004458">
    <property type="protein sequence ID" value="EGH49590.1"/>
    <property type="molecule type" value="Genomic_DNA"/>
</dbReference>
<dbReference type="AlphaFoldDB" id="F3GR87"/>
<proteinExistence type="predicted"/>
<dbReference type="HOGENOM" id="CLU_3262653_0_0_6"/>
<organism evidence="2 3">
    <name type="scientific">Pseudomonas syringae pv. pisi str. 1704B</name>
    <dbReference type="NCBI Taxonomy" id="629263"/>
    <lineage>
        <taxon>Bacteria</taxon>
        <taxon>Pseudomonadati</taxon>
        <taxon>Pseudomonadota</taxon>
        <taxon>Gammaproteobacteria</taxon>
        <taxon>Pseudomonadales</taxon>
        <taxon>Pseudomonadaceae</taxon>
        <taxon>Pseudomonas</taxon>
        <taxon>Pseudomonas syringae</taxon>
    </lineage>
</organism>
<evidence type="ECO:0000256" key="1">
    <source>
        <dbReference type="SAM" id="Phobius"/>
    </source>
</evidence>
<feature type="transmembrane region" description="Helical" evidence="1">
    <location>
        <begin position="7"/>
        <end position="30"/>
    </location>
</feature>
<accession>F3GR87</accession>
<feature type="non-terminal residue" evidence="2">
    <location>
        <position position="1"/>
    </location>
</feature>
<keyword evidence="1" id="KW-1133">Transmembrane helix</keyword>
<dbReference type="Proteomes" id="UP000004986">
    <property type="component" value="Unassembled WGS sequence"/>
</dbReference>
<sequence length="42" mass="4355">GARVSILFALALTFISALIGISAGALQGYYGGWVDLFGPRLV</sequence>